<dbReference type="SUPFAM" id="SSF55856">
    <property type="entry name" value="Cytochrome b5-like heme/steroid binding domain"/>
    <property type="match status" value="1"/>
</dbReference>
<dbReference type="PANTHER" id="PTHR19372:SF7">
    <property type="entry name" value="SULFITE OXIDASE, MITOCHONDRIAL"/>
    <property type="match status" value="1"/>
</dbReference>
<dbReference type="FunFam" id="3.10.120.10:FF:000007">
    <property type="entry name" value="Sulfite oxidase, mitochondrial"/>
    <property type="match status" value="1"/>
</dbReference>
<dbReference type="InterPro" id="IPR008335">
    <property type="entry name" value="Mopterin_OxRdtase_euk"/>
</dbReference>
<dbReference type="SUPFAM" id="SSF56524">
    <property type="entry name" value="Oxidoreductase molybdopterin-binding domain"/>
    <property type="match status" value="1"/>
</dbReference>
<sequence length="667" mass="72905">MWRIKTLRQSAAAACHTLRHGKSTKIMRPSMSSCRLLHSQKAAVVSCMEKQEWPHHASQSMTTLAAFGLGALTLTTVTYMQAAPGASDIPLKEENAEPGKVVPGAFKPDLPTYTLADVASHVSTKGGGVWVVYKNGVYDVSKFIGKHPGGTKILLAAGKSIEPFWQIYAAHNHADVHVILEGLRVGNLDPADVLALEEERLKKYGDGPYANDPERNPLFKVNASQPFNAEPPAELLTESFITPNDLFFVRNHLPVPDIDASTFKLEIAGLGVRSGTSDAIDFNHVFWSSQCSYFVCNPDQPNTVAFTLDELKKTFNEHTIVTTLQCAGNRRAEMSAVKPVKGLSWYILNVSSDTTAVSTATWTGVLLSDVLAYIGVSEDQHCRAFPSACPTCANLPLTNDYPSDCSSTIEHCHLEGLDKDVTGQSYGASIPISTALDPRKDVLLAYSMNGEPIPRDHGFPLRAIVPGTVGARNVKFLGRIVLSHEEYPGFWQQKDYRGFSPMIDYATPDFAKYAGPSIQELPVQSAITEPKPNATWPPEGSEEADVMTIKGYAWSGGGRNIIRVDVSLDGGATWQEAALDPLSVRQKYNRAWAWTPWSLDVDIADHMTDVKLVCKAVDSSYNVQPDSIAPIWNMRGVLNNAWHRVDVAIQKPPPSSGDDDEDVEGDK</sequence>
<keyword evidence="5" id="KW-0560">Oxidoreductase</keyword>
<dbReference type="VEuPathDB" id="FungiDB:H257_06045"/>
<dbReference type="InterPro" id="IPR000572">
    <property type="entry name" value="OxRdtase_Mopterin-bd_dom"/>
</dbReference>
<protein>
    <recommendedName>
        <fullName evidence="7">Cytochrome b5 heme-binding domain-containing protein</fullName>
    </recommendedName>
</protein>
<dbReference type="PROSITE" id="PS00191">
    <property type="entry name" value="CYTOCHROME_B5_1"/>
    <property type="match status" value="1"/>
</dbReference>
<dbReference type="SMART" id="SM01117">
    <property type="entry name" value="Cyt-b5"/>
    <property type="match status" value="1"/>
</dbReference>
<keyword evidence="6" id="KW-0408">Iron</keyword>
<dbReference type="Proteomes" id="UP000469452">
    <property type="component" value="Unassembled WGS sequence"/>
</dbReference>
<dbReference type="GO" id="GO:0005739">
    <property type="term" value="C:mitochondrion"/>
    <property type="evidence" value="ECO:0007669"/>
    <property type="project" value="TreeGrafter"/>
</dbReference>
<name>A0A6A4ZIE3_APHAT</name>
<dbReference type="GO" id="GO:0043546">
    <property type="term" value="F:molybdopterin cofactor binding"/>
    <property type="evidence" value="ECO:0007669"/>
    <property type="project" value="TreeGrafter"/>
</dbReference>
<dbReference type="InterPro" id="IPR036400">
    <property type="entry name" value="Cyt_B5-like_heme/steroid_sf"/>
</dbReference>
<dbReference type="EMBL" id="VJMI01018364">
    <property type="protein sequence ID" value="KAF0710870.1"/>
    <property type="molecule type" value="Genomic_DNA"/>
</dbReference>
<keyword evidence="3" id="KW-0349">Heme</keyword>
<evidence type="ECO:0000256" key="6">
    <source>
        <dbReference type="ARBA" id="ARBA00023004"/>
    </source>
</evidence>
<dbReference type="PRINTS" id="PR00407">
    <property type="entry name" value="EUMOPTERIN"/>
</dbReference>
<dbReference type="Gene3D" id="3.10.120.10">
    <property type="entry name" value="Cytochrome b5-like heme/steroid binding domain"/>
    <property type="match status" value="1"/>
</dbReference>
<dbReference type="PROSITE" id="PS50255">
    <property type="entry name" value="CYTOCHROME_B5_2"/>
    <property type="match status" value="1"/>
</dbReference>
<dbReference type="GO" id="GO:0020037">
    <property type="term" value="F:heme binding"/>
    <property type="evidence" value="ECO:0007669"/>
    <property type="project" value="InterPro"/>
</dbReference>
<comment type="caution">
    <text evidence="8">The sequence shown here is derived from an EMBL/GenBank/DDBJ whole genome shotgun (WGS) entry which is preliminary data.</text>
</comment>
<evidence type="ECO:0000256" key="5">
    <source>
        <dbReference type="ARBA" id="ARBA00023002"/>
    </source>
</evidence>
<proteinExistence type="predicted"/>
<reference evidence="8 9" key="1">
    <citation type="submission" date="2019-06" db="EMBL/GenBank/DDBJ databases">
        <title>Genomics analysis of Aphanomyces spp. identifies a new class of oomycete effector associated with host adaptation.</title>
        <authorList>
            <person name="Gaulin E."/>
        </authorList>
    </citation>
    <scope>NUCLEOTIDE SEQUENCE [LARGE SCALE GENOMIC DNA]</scope>
    <source>
        <strain evidence="8 9">E</strain>
    </source>
</reference>
<comment type="cofactor">
    <cofactor evidence="1">
        <name>Mo-molybdopterin</name>
        <dbReference type="ChEBI" id="CHEBI:71302"/>
    </cofactor>
</comment>
<dbReference type="PANTHER" id="PTHR19372">
    <property type="entry name" value="SULFITE REDUCTASE"/>
    <property type="match status" value="1"/>
</dbReference>
<evidence type="ECO:0000259" key="7">
    <source>
        <dbReference type="PROSITE" id="PS50255"/>
    </source>
</evidence>
<evidence type="ECO:0000256" key="3">
    <source>
        <dbReference type="ARBA" id="ARBA00022617"/>
    </source>
</evidence>
<evidence type="ECO:0000313" key="8">
    <source>
        <dbReference type="EMBL" id="KAF0710870.1"/>
    </source>
</evidence>
<evidence type="ECO:0000313" key="9">
    <source>
        <dbReference type="Proteomes" id="UP000469452"/>
    </source>
</evidence>
<dbReference type="GO" id="GO:0006790">
    <property type="term" value="P:sulfur compound metabolic process"/>
    <property type="evidence" value="ECO:0007669"/>
    <property type="project" value="TreeGrafter"/>
</dbReference>
<feature type="domain" description="Cytochrome b5 heme-binding" evidence="7">
    <location>
        <begin position="110"/>
        <end position="189"/>
    </location>
</feature>
<evidence type="ECO:0000256" key="1">
    <source>
        <dbReference type="ARBA" id="ARBA00001924"/>
    </source>
</evidence>
<evidence type="ECO:0000256" key="2">
    <source>
        <dbReference type="ARBA" id="ARBA00022505"/>
    </source>
</evidence>
<dbReference type="AlphaFoldDB" id="A0A6A4ZIE3"/>
<dbReference type="Gene3D" id="3.90.420.10">
    <property type="entry name" value="Oxidoreductase, molybdopterin-binding domain"/>
    <property type="match status" value="1"/>
</dbReference>
<accession>A0A6A4ZIE3</accession>
<dbReference type="Pfam" id="PF00174">
    <property type="entry name" value="Oxidored_molyb"/>
    <property type="match status" value="1"/>
</dbReference>
<dbReference type="Pfam" id="PF03404">
    <property type="entry name" value="Mo-co_dimer"/>
    <property type="match status" value="1"/>
</dbReference>
<evidence type="ECO:0000256" key="4">
    <source>
        <dbReference type="ARBA" id="ARBA00022723"/>
    </source>
</evidence>
<gene>
    <name evidence="8" type="ORF">AaE_012343</name>
</gene>
<dbReference type="CDD" id="cd02111">
    <property type="entry name" value="eukary_SO_Moco"/>
    <property type="match status" value="1"/>
</dbReference>
<dbReference type="InterPro" id="IPR005066">
    <property type="entry name" value="MoCF_OxRdtse_dimer"/>
</dbReference>
<dbReference type="InterPro" id="IPR036374">
    <property type="entry name" value="OxRdtase_Mopterin-bd_sf"/>
</dbReference>
<organism evidence="8 9">
    <name type="scientific">Aphanomyces astaci</name>
    <name type="common">Crayfish plague agent</name>
    <dbReference type="NCBI Taxonomy" id="112090"/>
    <lineage>
        <taxon>Eukaryota</taxon>
        <taxon>Sar</taxon>
        <taxon>Stramenopiles</taxon>
        <taxon>Oomycota</taxon>
        <taxon>Saprolegniomycetes</taxon>
        <taxon>Saprolegniales</taxon>
        <taxon>Verrucalvaceae</taxon>
        <taxon>Aphanomyces</taxon>
    </lineage>
</organism>
<dbReference type="InterPro" id="IPR014756">
    <property type="entry name" value="Ig_E-set"/>
</dbReference>
<dbReference type="InterPro" id="IPR018506">
    <property type="entry name" value="Cyt_B5_heme-BS"/>
</dbReference>
<dbReference type="GO" id="GO:0030151">
    <property type="term" value="F:molybdenum ion binding"/>
    <property type="evidence" value="ECO:0007669"/>
    <property type="project" value="InterPro"/>
</dbReference>
<keyword evidence="4" id="KW-0479">Metal-binding</keyword>
<dbReference type="InterPro" id="IPR001199">
    <property type="entry name" value="Cyt_B5-like_heme/steroid-bd"/>
</dbReference>
<dbReference type="Gene3D" id="2.60.40.650">
    <property type="match status" value="1"/>
</dbReference>
<dbReference type="GO" id="GO:0008482">
    <property type="term" value="F:sulfite oxidase activity"/>
    <property type="evidence" value="ECO:0007669"/>
    <property type="project" value="TreeGrafter"/>
</dbReference>
<dbReference type="Pfam" id="PF00173">
    <property type="entry name" value="Cyt-b5"/>
    <property type="match status" value="1"/>
</dbReference>
<keyword evidence="2" id="KW-0500">Molybdenum</keyword>
<dbReference type="SUPFAM" id="SSF81296">
    <property type="entry name" value="E set domains"/>
    <property type="match status" value="1"/>
</dbReference>